<name>A0A7G1NAF5_9ACTN</name>
<dbReference type="AlphaFoldDB" id="A0A7G1NAF5"/>
<organism evidence="1 2">
    <name type="scientific">Streptomyces tuirus</name>
    <dbReference type="NCBI Taxonomy" id="68278"/>
    <lineage>
        <taxon>Bacteria</taxon>
        <taxon>Bacillati</taxon>
        <taxon>Actinomycetota</taxon>
        <taxon>Actinomycetes</taxon>
        <taxon>Kitasatosporales</taxon>
        <taxon>Streptomycetaceae</taxon>
        <taxon>Streptomyces</taxon>
    </lineage>
</organism>
<gene>
    <name evidence="1" type="ORF">GCM10017668_05230</name>
</gene>
<evidence type="ECO:0000313" key="2">
    <source>
        <dbReference type="Proteomes" id="UP000516373"/>
    </source>
</evidence>
<dbReference type="EMBL" id="AP023439">
    <property type="protein sequence ID" value="BCL18680.1"/>
    <property type="molecule type" value="Genomic_DNA"/>
</dbReference>
<protein>
    <submittedName>
        <fullName evidence="1">Uncharacterized protein</fullName>
    </submittedName>
</protein>
<dbReference type="KEGG" id="stui:GCM10017668_05230"/>
<reference evidence="1 2" key="1">
    <citation type="journal article" date="2014" name="Int. J. Syst. Evol. Microbiol.">
        <title>Complete genome sequence of Corynebacterium casei LMG S-19264T (=DSM 44701T), isolated from a smear-ripened cheese.</title>
        <authorList>
            <consortium name="US DOE Joint Genome Institute (JGI-PGF)"/>
            <person name="Walter F."/>
            <person name="Albersmeier A."/>
            <person name="Kalinowski J."/>
            <person name="Ruckert C."/>
        </authorList>
    </citation>
    <scope>NUCLEOTIDE SEQUENCE [LARGE SCALE GENOMIC DNA]</scope>
    <source>
        <strain evidence="1 2">JCM 4255</strain>
    </source>
</reference>
<accession>A0A7G1NAF5</accession>
<sequence length="88" mass="8689">MTGPALAPGNRSVYLPGMKPIGFHVGYVDPDMAVGVDAPKSTAGPVAAQALDGIVSGAHEVLADDLTRRVKAGPAAGPAALCPQLTAA</sequence>
<proteinExistence type="predicted"/>
<evidence type="ECO:0000313" key="1">
    <source>
        <dbReference type="EMBL" id="BCL18680.1"/>
    </source>
</evidence>
<dbReference type="Proteomes" id="UP000516373">
    <property type="component" value="Chromosome"/>
</dbReference>